<dbReference type="VEuPathDB" id="FungiDB:P175DRAFT_0529955"/>
<dbReference type="GeneID" id="63816622"/>
<protein>
    <submittedName>
        <fullName evidence="1">Uncharacterized protein</fullName>
    </submittedName>
</protein>
<name>A0A2T5M2U4_9EURO</name>
<dbReference type="EMBL" id="MSFN02000002">
    <property type="protein sequence ID" value="PTU22870.1"/>
    <property type="molecule type" value="Genomic_DNA"/>
</dbReference>
<dbReference type="RefSeq" id="XP_040754262.1">
    <property type="nucleotide sequence ID" value="XM_040899740.1"/>
</dbReference>
<reference evidence="1 2" key="1">
    <citation type="journal article" date="2018" name="Proc. Natl. Acad. Sci. U.S.A.">
        <title>Linking secondary metabolites to gene clusters through genome sequencing of six diverse Aspergillus species.</title>
        <authorList>
            <person name="Kaerboelling I."/>
            <person name="Vesth T.C."/>
            <person name="Frisvad J.C."/>
            <person name="Nybo J.L."/>
            <person name="Theobald S."/>
            <person name="Kuo A."/>
            <person name="Bowyer P."/>
            <person name="Matsuda Y."/>
            <person name="Mondo S."/>
            <person name="Lyhne E.K."/>
            <person name="Kogle M.E."/>
            <person name="Clum A."/>
            <person name="Lipzen A."/>
            <person name="Salamov A."/>
            <person name="Ngan C.Y."/>
            <person name="Daum C."/>
            <person name="Chiniquy J."/>
            <person name="Barry K."/>
            <person name="LaButti K."/>
            <person name="Haridas S."/>
            <person name="Simmons B.A."/>
            <person name="Magnuson J.K."/>
            <person name="Mortensen U.H."/>
            <person name="Larsen T.O."/>
            <person name="Grigoriev I.V."/>
            <person name="Baker S.E."/>
            <person name="Andersen M.R."/>
        </authorList>
    </citation>
    <scope>NUCLEOTIDE SEQUENCE [LARGE SCALE GENOMIC DNA]</scope>
    <source>
        <strain evidence="1 2">IBT 24754</strain>
    </source>
</reference>
<sequence>MAQPDLQARSLDCALVKAMPLYKPEPSLLASCRIMMRHLPKILTHPFKAFRQPPWAFLSAIPSRIDPSLLVEEENSPYYEPAYFYPARIEQPVNTRAGISFENDLTHSPSREVQGVIYVLSLNLCVSHWGNIANDGKMLSTHNYLTNNCILRTLKRDDLVPRNFNFETALSKVNGEEKRIVYQLRQADDQMEPRRAKYSEGATAGSMALQRLSADMRLSVFHLCSVLRLFLPWAGLAGLKLLAILEGRSI</sequence>
<proteinExistence type="predicted"/>
<dbReference type="Proteomes" id="UP000244073">
    <property type="component" value="Unassembled WGS sequence"/>
</dbReference>
<evidence type="ECO:0000313" key="1">
    <source>
        <dbReference type="EMBL" id="PTU22870.1"/>
    </source>
</evidence>
<gene>
    <name evidence="1" type="ORF">P175DRAFT_0529955</name>
</gene>
<organism evidence="1 2">
    <name type="scientific">Aspergillus ochraceoroseus IBT 24754</name>
    <dbReference type="NCBI Taxonomy" id="1392256"/>
    <lineage>
        <taxon>Eukaryota</taxon>
        <taxon>Fungi</taxon>
        <taxon>Dikarya</taxon>
        <taxon>Ascomycota</taxon>
        <taxon>Pezizomycotina</taxon>
        <taxon>Eurotiomycetes</taxon>
        <taxon>Eurotiomycetidae</taxon>
        <taxon>Eurotiales</taxon>
        <taxon>Aspergillaceae</taxon>
        <taxon>Aspergillus</taxon>
        <taxon>Aspergillus subgen. Nidulantes</taxon>
    </lineage>
</organism>
<accession>A0A2T5M2U4</accession>
<dbReference type="OrthoDB" id="5979581at2759"/>
<evidence type="ECO:0000313" key="2">
    <source>
        <dbReference type="Proteomes" id="UP000244073"/>
    </source>
</evidence>
<dbReference type="AlphaFoldDB" id="A0A2T5M2U4"/>
<comment type="caution">
    <text evidence="1">The sequence shown here is derived from an EMBL/GenBank/DDBJ whole genome shotgun (WGS) entry which is preliminary data.</text>
</comment>